<dbReference type="KEGG" id="csty:KN1_13400"/>
<keyword evidence="1" id="KW-0051">Antiviral defense</keyword>
<dbReference type="InterPro" id="IPR010172">
    <property type="entry name" value="CRISPR-assoc_prot_TM1791"/>
</dbReference>
<accession>A0A8D5U6T2</accession>
<reference evidence="3 4" key="1">
    <citation type="submission" date="2021-04" db="EMBL/GenBank/DDBJ databases">
        <title>Complete genome sequence of Stygiolobus sp. KN-1.</title>
        <authorList>
            <person name="Nakamura K."/>
            <person name="Sakai H."/>
            <person name="Kurosawa N."/>
        </authorList>
    </citation>
    <scope>NUCLEOTIDE SEQUENCE [LARGE SCALE GENOMIC DNA]</scope>
    <source>
        <strain evidence="3 4">KN-1</strain>
    </source>
</reference>
<gene>
    <name evidence="3" type="ORF">KN1_13400</name>
</gene>
<organism evidence="3 4">
    <name type="scientific">Stygiolobus caldivivus</name>
    <dbReference type="NCBI Taxonomy" id="2824673"/>
    <lineage>
        <taxon>Archaea</taxon>
        <taxon>Thermoproteota</taxon>
        <taxon>Thermoprotei</taxon>
        <taxon>Sulfolobales</taxon>
        <taxon>Sulfolobaceae</taxon>
        <taxon>Stygiolobus</taxon>
    </lineage>
</organism>
<dbReference type="Pfam" id="PF03787">
    <property type="entry name" value="RAMPs"/>
    <property type="match status" value="1"/>
</dbReference>
<evidence type="ECO:0000313" key="3">
    <source>
        <dbReference type="EMBL" id="BCU70043.1"/>
    </source>
</evidence>
<dbReference type="RefSeq" id="WP_221290253.1">
    <property type="nucleotide sequence ID" value="NZ_AP024597.1"/>
</dbReference>
<sequence length="306" mass="33734">MVGSKNTGDGKNFMLTVMKKVKEEYMSTVMKKRDEEYKAKKRDEKHEAERDEDITEAVKKEVMKTALEYDFTSKVRLANAYMDEVVTALKSMGLSGVDVRGEVSTKLLSGSAAGFLKLIYEVGMHWDPVMDLPFIPGSSIKGVMRSNALDLCMGKGQGVEECIKVVLDVFGSGEGLGGLNTEAKAGEVIVTNAYPVELSDNMLFTGDIVNPHYFKDGRPVTDEYDVEPVPISSLAIRKGVKFRFVIGVKEVKGLKEVAKSLFGYELDKPSEFIFLLLTYSLSMGLGARTSRGYGVMDVPVSSINLW</sequence>
<protein>
    <submittedName>
        <fullName evidence="3">Type III-B CRISPR module RAMP protein Cmr6</fullName>
    </submittedName>
</protein>
<dbReference type="NCBIfam" id="TIGR01898">
    <property type="entry name" value="cas_TM1791_cmr6"/>
    <property type="match status" value="1"/>
</dbReference>
<evidence type="ECO:0000313" key="4">
    <source>
        <dbReference type="Proteomes" id="UP000825123"/>
    </source>
</evidence>
<name>A0A8D5U6T2_9CREN</name>
<evidence type="ECO:0000256" key="1">
    <source>
        <dbReference type="ARBA" id="ARBA00023118"/>
    </source>
</evidence>
<dbReference type="GO" id="GO:0051607">
    <property type="term" value="P:defense response to virus"/>
    <property type="evidence" value="ECO:0007669"/>
    <property type="project" value="UniProtKB-KW"/>
</dbReference>
<proteinExistence type="predicted"/>
<dbReference type="PANTHER" id="PTHR39965:SF1">
    <property type="entry name" value="CRISPR SYSTEM CMR SUBUNIT CMR6"/>
    <property type="match status" value="1"/>
</dbReference>
<dbReference type="EMBL" id="AP024597">
    <property type="protein sequence ID" value="BCU70043.1"/>
    <property type="molecule type" value="Genomic_DNA"/>
</dbReference>
<evidence type="ECO:0000259" key="2">
    <source>
        <dbReference type="Pfam" id="PF03787"/>
    </source>
</evidence>
<keyword evidence="4" id="KW-1185">Reference proteome</keyword>
<dbReference type="PANTHER" id="PTHR39965">
    <property type="entry name" value="CRISPR SYSTEM CMR SUBUNIT CMR6"/>
    <property type="match status" value="1"/>
</dbReference>
<dbReference type="InterPro" id="IPR005537">
    <property type="entry name" value="RAMP_III_fam"/>
</dbReference>
<dbReference type="GeneID" id="66163067"/>
<dbReference type="AlphaFoldDB" id="A0A8D5U6T2"/>
<dbReference type="Proteomes" id="UP000825123">
    <property type="component" value="Chromosome"/>
</dbReference>
<feature type="domain" description="CRISPR type III-associated protein" evidence="2">
    <location>
        <begin position="121"/>
        <end position="296"/>
    </location>
</feature>